<evidence type="ECO:0000313" key="1">
    <source>
        <dbReference type="EMBL" id="KAJ7990537.1"/>
    </source>
</evidence>
<reference evidence="1" key="1">
    <citation type="submission" date="2021-05" db="EMBL/GenBank/DDBJ databases">
        <authorList>
            <person name="Pan Q."/>
            <person name="Jouanno E."/>
            <person name="Zahm M."/>
            <person name="Klopp C."/>
            <person name="Cabau C."/>
            <person name="Louis A."/>
            <person name="Berthelot C."/>
            <person name="Parey E."/>
            <person name="Roest Crollius H."/>
            <person name="Montfort J."/>
            <person name="Robinson-Rechavi M."/>
            <person name="Bouchez O."/>
            <person name="Lampietro C."/>
            <person name="Lopez Roques C."/>
            <person name="Donnadieu C."/>
            <person name="Postlethwait J."/>
            <person name="Bobe J."/>
            <person name="Dillon D."/>
            <person name="Chandos A."/>
            <person name="von Hippel F."/>
            <person name="Guiguen Y."/>
        </authorList>
    </citation>
    <scope>NUCLEOTIDE SEQUENCE</scope>
    <source>
        <strain evidence="1">YG-Jan2019</strain>
    </source>
</reference>
<gene>
    <name evidence="1" type="ORF">DPEC_G00301370</name>
</gene>
<accession>A0ACC2FGU1</accession>
<keyword evidence="2" id="KW-1185">Reference proteome</keyword>
<protein>
    <submittedName>
        <fullName evidence="1">Uncharacterized protein</fullName>
    </submittedName>
</protein>
<dbReference type="Proteomes" id="UP001157502">
    <property type="component" value="Chromosome 28"/>
</dbReference>
<proteinExistence type="predicted"/>
<evidence type="ECO:0000313" key="2">
    <source>
        <dbReference type="Proteomes" id="UP001157502"/>
    </source>
</evidence>
<organism evidence="1 2">
    <name type="scientific">Dallia pectoralis</name>
    <name type="common">Alaska blackfish</name>
    <dbReference type="NCBI Taxonomy" id="75939"/>
    <lineage>
        <taxon>Eukaryota</taxon>
        <taxon>Metazoa</taxon>
        <taxon>Chordata</taxon>
        <taxon>Craniata</taxon>
        <taxon>Vertebrata</taxon>
        <taxon>Euteleostomi</taxon>
        <taxon>Actinopterygii</taxon>
        <taxon>Neopterygii</taxon>
        <taxon>Teleostei</taxon>
        <taxon>Protacanthopterygii</taxon>
        <taxon>Esociformes</taxon>
        <taxon>Umbridae</taxon>
        <taxon>Dallia</taxon>
    </lineage>
</organism>
<sequence length="99" mass="11331">MGQCPPVHLYLPSSRTPLIRLTRIPQDPGRCATQGRTPVTQLYLCDRQTGPSELTRCRAVCQVPPRSRSPGLDSGRDRLHIRHRQLPCRYPSPLPHRYH</sequence>
<comment type="caution">
    <text evidence="1">The sequence shown here is derived from an EMBL/GenBank/DDBJ whole genome shotgun (WGS) entry which is preliminary data.</text>
</comment>
<dbReference type="EMBL" id="CM055755">
    <property type="protein sequence ID" value="KAJ7990537.1"/>
    <property type="molecule type" value="Genomic_DNA"/>
</dbReference>
<name>A0ACC2FGU1_DALPE</name>